<accession>A0AA38MIV6</accession>
<gene>
    <name evidence="1" type="ORF">Zmor_010468</name>
</gene>
<proteinExistence type="predicted"/>
<protein>
    <submittedName>
        <fullName evidence="1">Uncharacterized protein</fullName>
    </submittedName>
</protein>
<evidence type="ECO:0000313" key="2">
    <source>
        <dbReference type="Proteomes" id="UP001168821"/>
    </source>
</evidence>
<name>A0AA38MIV6_9CUCU</name>
<dbReference type="Proteomes" id="UP001168821">
    <property type="component" value="Unassembled WGS sequence"/>
</dbReference>
<sequence length="204" mass="23714">MNFDIKKYNLITSYQKDYVEKPFKRVPKPFSRQEFEDPIAESYRVYLTLEDGDIVPPNENVEQYFTKFKKNFEKPARIYFQEPVNKDIIRRNKITKGTVTEYQTSYCDIENDLEQSSKGHETLKALPNDAEICLTTYKSYHGNLALYHGGKIEKQAPKIRPDNLEIGTGDYATPSVSEYSRHIGKLGGFIVQNMYEKLSKIENS</sequence>
<keyword evidence="2" id="KW-1185">Reference proteome</keyword>
<dbReference type="AlphaFoldDB" id="A0AA38MIV6"/>
<organism evidence="1 2">
    <name type="scientific">Zophobas morio</name>
    <dbReference type="NCBI Taxonomy" id="2755281"/>
    <lineage>
        <taxon>Eukaryota</taxon>
        <taxon>Metazoa</taxon>
        <taxon>Ecdysozoa</taxon>
        <taxon>Arthropoda</taxon>
        <taxon>Hexapoda</taxon>
        <taxon>Insecta</taxon>
        <taxon>Pterygota</taxon>
        <taxon>Neoptera</taxon>
        <taxon>Endopterygota</taxon>
        <taxon>Coleoptera</taxon>
        <taxon>Polyphaga</taxon>
        <taxon>Cucujiformia</taxon>
        <taxon>Tenebrionidae</taxon>
        <taxon>Zophobas</taxon>
    </lineage>
</organism>
<comment type="caution">
    <text evidence="1">The sequence shown here is derived from an EMBL/GenBank/DDBJ whole genome shotgun (WGS) entry which is preliminary data.</text>
</comment>
<evidence type="ECO:0000313" key="1">
    <source>
        <dbReference type="EMBL" id="KAJ3658745.1"/>
    </source>
</evidence>
<reference evidence="1" key="1">
    <citation type="journal article" date="2023" name="G3 (Bethesda)">
        <title>Whole genome assemblies of Zophobas morio and Tenebrio molitor.</title>
        <authorList>
            <person name="Kaur S."/>
            <person name="Stinson S.A."/>
            <person name="diCenzo G.C."/>
        </authorList>
    </citation>
    <scope>NUCLEOTIDE SEQUENCE</scope>
    <source>
        <strain evidence="1">QUZm001</strain>
    </source>
</reference>
<dbReference type="EMBL" id="JALNTZ010000003">
    <property type="protein sequence ID" value="KAJ3658745.1"/>
    <property type="molecule type" value="Genomic_DNA"/>
</dbReference>